<dbReference type="RefSeq" id="WP_155303073.1">
    <property type="nucleotide sequence ID" value="NZ_AP021875.1"/>
</dbReference>
<dbReference type="EMBL" id="AP021875">
    <property type="protein sequence ID" value="BBO74013.1"/>
    <property type="molecule type" value="Genomic_DNA"/>
</dbReference>
<gene>
    <name evidence="1" type="ORF">DSCW_14300</name>
</gene>
<keyword evidence="2" id="KW-1185">Reference proteome</keyword>
<organism evidence="1 2">
    <name type="scientific">Desulfosarcina widdelii</name>
    <dbReference type="NCBI Taxonomy" id="947919"/>
    <lineage>
        <taxon>Bacteria</taxon>
        <taxon>Pseudomonadati</taxon>
        <taxon>Thermodesulfobacteriota</taxon>
        <taxon>Desulfobacteria</taxon>
        <taxon>Desulfobacterales</taxon>
        <taxon>Desulfosarcinaceae</taxon>
        <taxon>Desulfosarcina</taxon>
    </lineage>
</organism>
<protein>
    <recommendedName>
        <fullName evidence="3">N-acetyltransferase</fullName>
    </recommendedName>
</protein>
<evidence type="ECO:0008006" key="3">
    <source>
        <dbReference type="Google" id="ProtNLM"/>
    </source>
</evidence>
<accession>A0A5K7Z1N4</accession>
<proteinExistence type="predicted"/>
<name>A0A5K7Z1N4_9BACT</name>
<dbReference type="KEGG" id="dwd:DSCW_14300"/>
<evidence type="ECO:0000313" key="1">
    <source>
        <dbReference type="EMBL" id="BBO74013.1"/>
    </source>
</evidence>
<dbReference type="AlphaFoldDB" id="A0A5K7Z1N4"/>
<evidence type="ECO:0000313" key="2">
    <source>
        <dbReference type="Proteomes" id="UP000427769"/>
    </source>
</evidence>
<reference evidence="1 2" key="1">
    <citation type="submission" date="2019-11" db="EMBL/GenBank/DDBJ databases">
        <title>Comparative genomics of hydrocarbon-degrading Desulfosarcina strains.</title>
        <authorList>
            <person name="Watanabe M."/>
            <person name="Kojima H."/>
            <person name="Fukui M."/>
        </authorList>
    </citation>
    <scope>NUCLEOTIDE SEQUENCE [LARGE SCALE GENOMIC DNA]</scope>
    <source>
        <strain evidence="1 2">PP31</strain>
    </source>
</reference>
<dbReference type="Proteomes" id="UP000427769">
    <property type="component" value="Chromosome"/>
</dbReference>
<dbReference type="Gene3D" id="3.40.630.30">
    <property type="match status" value="1"/>
</dbReference>
<dbReference type="OrthoDB" id="5416633at2"/>
<sequence length="211" mass="23905">MNVPNPKEILRSTPAGTVLIRSFCTPEQIRAYRFSEQFGIHAQYKSIFTRRETLEKHAAQADANVVLALMEERQIVGFGVFSQPDPDERWAALGEGMMMEVKAVEVGRNLRSCRIAGDLVRLMISHPRIEEMIAYLVGYSWTWDLDGSGLTAQQYRNMLIHLFSPHGFVELQTNEPNICLKPENLFMGRVGSGVSDSVRQGFKWLRFGVSP</sequence>